<evidence type="ECO:0000313" key="4">
    <source>
        <dbReference type="EMBL" id="MFA9459222.1"/>
    </source>
</evidence>
<reference evidence="4 5" key="1">
    <citation type="submission" date="2024-08" db="EMBL/GenBank/DDBJ databases">
        <title>Whole-genome sequencing of halo(alkali)philic microorganisms from hypersaline lakes.</title>
        <authorList>
            <person name="Sorokin D.Y."/>
            <person name="Merkel A.Y."/>
            <person name="Messina E."/>
            <person name="Yakimov M."/>
        </authorList>
    </citation>
    <scope>NUCLEOTIDE SEQUENCE [LARGE SCALE GENOMIC DNA]</scope>
    <source>
        <strain evidence="4 5">Cl-TMA</strain>
    </source>
</reference>
<sequence>MNDKGDRSAPRAQEFLKPGRTSTNGAWNDEILAEFSHGFENLADIEPAVSIFGSARIAPGHPYYESTVQIARRLAEDGFAIISGGGPGIMEAANRGGVEGGAESVGLNIDLPHEQRANQYQTRQLFFRHFFARKVMFVKYATAYVVMPGGFGTLDELVEALTLQQTGKSRRFPTILVGSPFWEGLIDWFRESLLGFGTISPEDLDLFQVRDDPDDVVREILEFYHQEHGSVPAKGGAREF</sequence>
<dbReference type="InterPro" id="IPR031100">
    <property type="entry name" value="LOG_fam"/>
</dbReference>
<dbReference type="SUPFAM" id="SSF102405">
    <property type="entry name" value="MCP/YpsA-like"/>
    <property type="match status" value="1"/>
</dbReference>
<name>A0ABV4TPN0_9GAMM</name>
<dbReference type="Pfam" id="PF03641">
    <property type="entry name" value="Lysine_decarbox"/>
    <property type="match status" value="1"/>
</dbReference>
<evidence type="ECO:0000256" key="3">
    <source>
        <dbReference type="SAM" id="MobiDB-lite"/>
    </source>
</evidence>
<dbReference type="NCBIfam" id="TIGR00730">
    <property type="entry name" value="Rossman fold protein, TIGR00730 family"/>
    <property type="match status" value="1"/>
</dbReference>
<evidence type="ECO:0000256" key="2">
    <source>
        <dbReference type="RuleBase" id="RU363015"/>
    </source>
</evidence>
<comment type="caution">
    <text evidence="4">The sequence shown here is derived from an EMBL/GenBank/DDBJ whole genome shotgun (WGS) entry which is preliminary data.</text>
</comment>
<dbReference type="PANTHER" id="PTHR43393">
    <property type="entry name" value="CYTOKININ RIBOSIDE 5'-MONOPHOSPHATE PHOSPHORIBOHYDROLASE"/>
    <property type="match status" value="1"/>
</dbReference>
<proteinExistence type="inferred from homology"/>
<organism evidence="4 5">
    <name type="scientific">Thiohalorhabdus methylotrophus</name>
    <dbReference type="NCBI Taxonomy" id="3242694"/>
    <lineage>
        <taxon>Bacteria</taxon>
        <taxon>Pseudomonadati</taxon>
        <taxon>Pseudomonadota</taxon>
        <taxon>Gammaproteobacteria</taxon>
        <taxon>Thiohalorhabdales</taxon>
        <taxon>Thiohalorhabdaceae</taxon>
        <taxon>Thiohalorhabdus</taxon>
    </lineage>
</organism>
<dbReference type="InterPro" id="IPR005269">
    <property type="entry name" value="LOG"/>
</dbReference>
<dbReference type="RefSeq" id="WP_373654014.1">
    <property type="nucleotide sequence ID" value="NZ_JBGUAW010000001.1"/>
</dbReference>
<dbReference type="EC" id="3.2.2.n1" evidence="2"/>
<keyword evidence="2" id="KW-0203">Cytokinin biosynthesis</keyword>
<keyword evidence="5" id="KW-1185">Reference proteome</keyword>
<dbReference type="Proteomes" id="UP001575181">
    <property type="component" value="Unassembled WGS sequence"/>
</dbReference>
<keyword evidence="2" id="KW-0378">Hydrolase</keyword>
<protein>
    <recommendedName>
        <fullName evidence="2">Cytokinin riboside 5'-monophosphate phosphoribohydrolase</fullName>
        <ecNumber evidence="2">3.2.2.n1</ecNumber>
    </recommendedName>
</protein>
<dbReference type="EMBL" id="JBGUAW010000001">
    <property type="protein sequence ID" value="MFA9459222.1"/>
    <property type="molecule type" value="Genomic_DNA"/>
</dbReference>
<evidence type="ECO:0000256" key="1">
    <source>
        <dbReference type="ARBA" id="ARBA00000274"/>
    </source>
</evidence>
<dbReference type="Gene3D" id="3.40.50.450">
    <property type="match status" value="1"/>
</dbReference>
<accession>A0ABV4TPN0</accession>
<feature type="region of interest" description="Disordered" evidence="3">
    <location>
        <begin position="1"/>
        <end position="23"/>
    </location>
</feature>
<dbReference type="InterPro" id="IPR052341">
    <property type="entry name" value="LOG_family_nucleotidases"/>
</dbReference>
<evidence type="ECO:0000313" key="5">
    <source>
        <dbReference type="Proteomes" id="UP001575181"/>
    </source>
</evidence>
<dbReference type="PANTHER" id="PTHR43393:SF2">
    <property type="entry name" value="CYTOKININ RIBOSIDE 5'-MONOPHOSPHATE PHOSPHORIBOHYDROLASE"/>
    <property type="match status" value="1"/>
</dbReference>
<comment type="similarity">
    <text evidence="2">Belongs to the LOG family.</text>
</comment>
<comment type="catalytic activity">
    <reaction evidence="1">
        <text>AMP + H2O = D-ribose 5-phosphate + adenine</text>
        <dbReference type="Rhea" id="RHEA:20129"/>
        <dbReference type="ChEBI" id="CHEBI:15377"/>
        <dbReference type="ChEBI" id="CHEBI:16708"/>
        <dbReference type="ChEBI" id="CHEBI:78346"/>
        <dbReference type="ChEBI" id="CHEBI:456215"/>
        <dbReference type="EC" id="3.2.2.4"/>
    </reaction>
</comment>
<gene>
    <name evidence="4" type="ORF">ACERLL_00085</name>
</gene>